<sequence>MSGTGYRLAGRDIKTEHTVVKLKNCSIGGGNLFIIAGPCAVEGEEMIYELARLLKDMGVNMLRGGVFKPRTSPYSFQGLQWEGLKILSGAAGSVGLPVVTEVTKIQDVEKVCRYADMLQIGSRNMQNFGLLTEVGRSGFPVLLKRGLSSTIEEWLMAAEYILLEGNGQVVLCERGIRTFELYTRNTFDINAIPALKSLTHLPVIADPSHGTGRSELVAPVSLAAVAAGADGLMVEVHPNPGQALSDGVQSLTPEAMKSLVQKARNLHSMVKIAPHAINAAPAEDE</sequence>
<dbReference type="NCBIfam" id="TIGR01361">
    <property type="entry name" value="DAHP_synth_Bsub"/>
    <property type="match status" value="1"/>
</dbReference>
<keyword evidence="1" id="KW-0808">Transferase</keyword>
<dbReference type="GO" id="GO:0016740">
    <property type="term" value="F:transferase activity"/>
    <property type="evidence" value="ECO:0007669"/>
    <property type="project" value="UniProtKB-KW"/>
</dbReference>
<dbReference type="EMBL" id="FOOX01000001">
    <property type="protein sequence ID" value="SFF94702.1"/>
    <property type="molecule type" value="Genomic_DNA"/>
</dbReference>
<dbReference type="InterPro" id="IPR006268">
    <property type="entry name" value="DAHP_syn_2"/>
</dbReference>
<dbReference type="PANTHER" id="PTHR43018:SF2">
    <property type="entry name" value="PHOSPHO-2-DEHYDRO-3-DEOXYHEPTONATE ALDOLASE"/>
    <property type="match status" value="1"/>
</dbReference>
<dbReference type="InterPro" id="IPR052899">
    <property type="entry name" value="Class-I_DAHP_synthase"/>
</dbReference>
<reference evidence="4" key="1">
    <citation type="submission" date="2016-10" db="EMBL/GenBank/DDBJ databases">
        <authorList>
            <person name="Varghese N."/>
            <person name="Submissions S."/>
        </authorList>
    </citation>
    <scope>NUCLEOTIDE SEQUENCE [LARGE SCALE GENOMIC DNA]</scope>
    <source>
        <strain evidence="4">DSM 17038</strain>
    </source>
</reference>
<protein>
    <submittedName>
        <fullName evidence="3">3-deoxy-D-arabinoheptulosonate-7-phosphate synthase</fullName>
    </submittedName>
</protein>
<dbReference type="GO" id="GO:0009073">
    <property type="term" value="P:aromatic amino acid family biosynthetic process"/>
    <property type="evidence" value="ECO:0007669"/>
    <property type="project" value="InterPro"/>
</dbReference>
<evidence type="ECO:0000313" key="4">
    <source>
        <dbReference type="Proteomes" id="UP000199337"/>
    </source>
</evidence>
<dbReference type="RefSeq" id="WP_092467708.1">
    <property type="nucleotide sequence ID" value="NZ_FOOX01000001.1"/>
</dbReference>
<feature type="domain" description="DAHP synthetase I/KDSA" evidence="2">
    <location>
        <begin position="20"/>
        <end position="265"/>
    </location>
</feature>
<dbReference type="STRING" id="341036.SAMN05660649_00140"/>
<organism evidence="3 4">
    <name type="scientific">Desulfotruncus arcticus DSM 17038</name>
    <dbReference type="NCBI Taxonomy" id="1121424"/>
    <lineage>
        <taxon>Bacteria</taxon>
        <taxon>Bacillati</taxon>
        <taxon>Bacillota</taxon>
        <taxon>Clostridia</taxon>
        <taxon>Eubacteriales</taxon>
        <taxon>Desulfallaceae</taxon>
        <taxon>Desulfotruncus</taxon>
    </lineage>
</organism>
<dbReference type="OrthoDB" id="9780456at2"/>
<keyword evidence="4" id="KW-1185">Reference proteome</keyword>
<dbReference type="SUPFAM" id="SSF51569">
    <property type="entry name" value="Aldolase"/>
    <property type="match status" value="1"/>
</dbReference>
<proteinExistence type="predicted"/>
<dbReference type="Pfam" id="PF00793">
    <property type="entry name" value="DAHP_synth_1"/>
    <property type="match status" value="1"/>
</dbReference>
<dbReference type="NCBIfam" id="NF009239">
    <property type="entry name" value="PRK12595.1"/>
    <property type="match status" value="1"/>
</dbReference>
<name>A0A1I2MT99_9FIRM</name>
<gene>
    <name evidence="3" type="ORF">SAMN05660649_00140</name>
</gene>
<dbReference type="AlphaFoldDB" id="A0A1I2MT99"/>
<evidence type="ECO:0000256" key="1">
    <source>
        <dbReference type="ARBA" id="ARBA00022679"/>
    </source>
</evidence>
<accession>A0A1I2MT99</accession>
<dbReference type="Proteomes" id="UP000199337">
    <property type="component" value="Unassembled WGS sequence"/>
</dbReference>
<dbReference type="NCBIfam" id="NF006421">
    <property type="entry name" value="PRK08673.1"/>
    <property type="match status" value="1"/>
</dbReference>
<dbReference type="GO" id="GO:0016832">
    <property type="term" value="F:aldehyde-lyase activity"/>
    <property type="evidence" value="ECO:0007669"/>
    <property type="project" value="InterPro"/>
</dbReference>
<dbReference type="Gene3D" id="3.20.20.70">
    <property type="entry name" value="Aldolase class I"/>
    <property type="match status" value="1"/>
</dbReference>
<dbReference type="InterPro" id="IPR006218">
    <property type="entry name" value="DAHP1/KDSA"/>
</dbReference>
<dbReference type="PANTHER" id="PTHR43018">
    <property type="entry name" value="PHOSPHO-2-DEHYDRO-3-DEOXYHEPTONATE ALDOLASE"/>
    <property type="match status" value="1"/>
</dbReference>
<evidence type="ECO:0000259" key="2">
    <source>
        <dbReference type="Pfam" id="PF00793"/>
    </source>
</evidence>
<evidence type="ECO:0000313" key="3">
    <source>
        <dbReference type="EMBL" id="SFF94702.1"/>
    </source>
</evidence>
<dbReference type="InterPro" id="IPR013785">
    <property type="entry name" value="Aldolase_TIM"/>
</dbReference>